<gene>
    <name evidence="4" type="ORF">AB205_0080420</name>
</gene>
<accession>A0A2G9SJU3</accession>
<dbReference type="OrthoDB" id="14167at2759"/>
<organism evidence="4 5">
    <name type="scientific">Aquarana catesbeiana</name>
    <name type="common">American bullfrog</name>
    <name type="synonym">Rana catesbeiana</name>
    <dbReference type="NCBI Taxonomy" id="8400"/>
    <lineage>
        <taxon>Eukaryota</taxon>
        <taxon>Metazoa</taxon>
        <taxon>Chordata</taxon>
        <taxon>Craniata</taxon>
        <taxon>Vertebrata</taxon>
        <taxon>Euteleostomi</taxon>
        <taxon>Amphibia</taxon>
        <taxon>Batrachia</taxon>
        <taxon>Anura</taxon>
        <taxon>Neobatrachia</taxon>
        <taxon>Ranoidea</taxon>
        <taxon>Ranidae</taxon>
        <taxon>Aquarana</taxon>
    </lineage>
</organism>
<evidence type="ECO:0000259" key="3">
    <source>
        <dbReference type="PROSITE" id="PS50002"/>
    </source>
</evidence>
<keyword evidence="1 2" id="KW-0728">SH3 domain</keyword>
<dbReference type="PROSITE" id="PS50002">
    <property type="entry name" value="SH3"/>
    <property type="match status" value="1"/>
</dbReference>
<evidence type="ECO:0000313" key="5">
    <source>
        <dbReference type="Proteomes" id="UP000228934"/>
    </source>
</evidence>
<evidence type="ECO:0000256" key="1">
    <source>
        <dbReference type="ARBA" id="ARBA00022443"/>
    </source>
</evidence>
<dbReference type="SMART" id="SM00326">
    <property type="entry name" value="SH3"/>
    <property type="match status" value="1"/>
</dbReference>
<proteinExistence type="predicted"/>
<name>A0A2G9SJU3_AQUCT</name>
<dbReference type="InterPro" id="IPR001452">
    <property type="entry name" value="SH3_domain"/>
</dbReference>
<dbReference type="InterPro" id="IPR036028">
    <property type="entry name" value="SH3-like_dom_sf"/>
</dbReference>
<dbReference type="SUPFAM" id="SSF50044">
    <property type="entry name" value="SH3-domain"/>
    <property type="match status" value="1"/>
</dbReference>
<dbReference type="EMBL" id="KV924148">
    <property type="protein sequence ID" value="PIO39651.1"/>
    <property type="molecule type" value="Genomic_DNA"/>
</dbReference>
<dbReference type="Proteomes" id="UP000228934">
    <property type="component" value="Unassembled WGS sequence"/>
</dbReference>
<dbReference type="AlphaFoldDB" id="A0A2G9SJU3"/>
<dbReference type="Gene3D" id="2.30.30.40">
    <property type="entry name" value="SH3 Domains"/>
    <property type="match status" value="1"/>
</dbReference>
<feature type="domain" description="SH3" evidence="3">
    <location>
        <begin position="39"/>
        <end position="99"/>
    </location>
</feature>
<evidence type="ECO:0000256" key="2">
    <source>
        <dbReference type="PROSITE-ProRule" id="PRU00192"/>
    </source>
</evidence>
<protein>
    <recommendedName>
        <fullName evidence="3">SH3 domain-containing protein</fullName>
    </recommendedName>
</protein>
<reference evidence="5" key="1">
    <citation type="journal article" date="2017" name="Nat. Commun.">
        <title>The North American bullfrog draft genome provides insight into hormonal regulation of long noncoding RNA.</title>
        <authorList>
            <person name="Hammond S.A."/>
            <person name="Warren R.L."/>
            <person name="Vandervalk B.P."/>
            <person name="Kucuk E."/>
            <person name="Khan H."/>
            <person name="Gibb E.A."/>
            <person name="Pandoh P."/>
            <person name="Kirk H."/>
            <person name="Zhao Y."/>
            <person name="Jones M."/>
            <person name="Mungall A.J."/>
            <person name="Coope R."/>
            <person name="Pleasance S."/>
            <person name="Moore R.A."/>
            <person name="Holt R.A."/>
            <person name="Round J.M."/>
            <person name="Ohora S."/>
            <person name="Walle B.V."/>
            <person name="Veldhoen N."/>
            <person name="Helbing C.C."/>
            <person name="Birol I."/>
        </authorList>
    </citation>
    <scope>NUCLEOTIDE SEQUENCE [LARGE SCALE GENOMIC DNA]</scope>
</reference>
<keyword evidence="5" id="KW-1185">Reference proteome</keyword>
<sequence length="99" mass="10689">MSPPLSTSPPAATLPLLQVVSPNPADRTLNPSDVKPPSSGTLKAKVLYVYEAADRSELALKADELNTIYSLPGMDPDWLIGERGNKKEKVPVTYLELLS</sequence>
<evidence type="ECO:0000313" key="4">
    <source>
        <dbReference type="EMBL" id="PIO39651.1"/>
    </source>
</evidence>